<dbReference type="Gene3D" id="2.30.110.10">
    <property type="entry name" value="Electron Transport, Fmn-binding Protein, Chain A"/>
    <property type="match status" value="1"/>
</dbReference>
<gene>
    <name evidence="5" type="ORF">SBF1_5830003</name>
</gene>
<comment type="cofactor">
    <cofactor evidence="1">
        <name>FMN</name>
        <dbReference type="ChEBI" id="CHEBI:58210"/>
    </cofactor>
</comment>
<dbReference type="InterPro" id="IPR052174">
    <property type="entry name" value="Flavoredoxin"/>
</dbReference>
<evidence type="ECO:0000259" key="4">
    <source>
        <dbReference type="SMART" id="SM00903"/>
    </source>
</evidence>
<dbReference type="AlphaFoldDB" id="A0A2U3LKZ2"/>
<evidence type="ECO:0000313" key="5">
    <source>
        <dbReference type="EMBL" id="SPF52512.1"/>
    </source>
</evidence>
<proteinExistence type="inferred from homology"/>
<dbReference type="EMBL" id="OMOF01000538">
    <property type="protein sequence ID" value="SPF52512.1"/>
    <property type="molecule type" value="Genomic_DNA"/>
</dbReference>
<evidence type="ECO:0000313" key="6">
    <source>
        <dbReference type="Proteomes" id="UP000238916"/>
    </source>
</evidence>
<sequence>MKKNLGPVSALYPTPVTLIGTEVNGKINYINIAHVGIIDFNTLSLSMVKTRYSIKGIKENMTLSINIPSENMVIKTDFVGIVSGADYDKSTIFESFYGQLKGAPMIKDAPICIECQVVNIIDMPKHDVFFAQPVNTYCNEEILIDDKIDFSKVKPILFDRPQGKYWQLGRAFADCWSIGKEYKNDRSL</sequence>
<dbReference type="GO" id="GO:0016646">
    <property type="term" value="F:oxidoreductase activity, acting on the CH-NH group of donors, NAD or NADP as acceptor"/>
    <property type="evidence" value="ECO:0007669"/>
    <property type="project" value="UniProtKB-ARBA"/>
</dbReference>
<evidence type="ECO:0000256" key="2">
    <source>
        <dbReference type="ARBA" id="ARBA00022630"/>
    </source>
</evidence>
<keyword evidence="2" id="KW-0285">Flavoprotein</keyword>
<feature type="domain" description="Flavin reductase like" evidence="4">
    <location>
        <begin position="9"/>
        <end position="151"/>
    </location>
</feature>
<dbReference type="SMART" id="SM00903">
    <property type="entry name" value="Flavin_Reduct"/>
    <property type="match status" value="1"/>
</dbReference>
<reference evidence="6" key="1">
    <citation type="submission" date="2018-02" db="EMBL/GenBank/DDBJ databases">
        <authorList>
            <person name="Hausmann B."/>
        </authorList>
    </citation>
    <scope>NUCLEOTIDE SEQUENCE [LARGE SCALE GENOMIC DNA]</scope>
    <source>
        <strain evidence="6">Peat soil MAG SbF1</strain>
    </source>
</reference>
<dbReference type="PANTHER" id="PTHR43567">
    <property type="entry name" value="FLAVOREDOXIN-RELATED-RELATED"/>
    <property type="match status" value="1"/>
</dbReference>
<comment type="similarity">
    <text evidence="3">Belongs to the flavoredoxin family.</text>
</comment>
<name>A0A2U3LKZ2_9FIRM</name>
<dbReference type="InterPro" id="IPR002563">
    <property type="entry name" value="Flavin_Rdtase-like_dom"/>
</dbReference>
<dbReference type="PANTHER" id="PTHR43567:SF1">
    <property type="entry name" value="FLAVOREDOXIN"/>
    <property type="match status" value="1"/>
</dbReference>
<accession>A0A2U3LKZ2</accession>
<dbReference type="GO" id="GO:0010181">
    <property type="term" value="F:FMN binding"/>
    <property type="evidence" value="ECO:0007669"/>
    <property type="project" value="InterPro"/>
</dbReference>
<dbReference type="SUPFAM" id="SSF50475">
    <property type="entry name" value="FMN-binding split barrel"/>
    <property type="match status" value="1"/>
</dbReference>
<dbReference type="Proteomes" id="UP000238916">
    <property type="component" value="Unassembled WGS sequence"/>
</dbReference>
<organism evidence="5 6">
    <name type="scientific">Candidatus Desulfosporosinus infrequens</name>
    <dbReference type="NCBI Taxonomy" id="2043169"/>
    <lineage>
        <taxon>Bacteria</taxon>
        <taxon>Bacillati</taxon>
        <taxon>Bacillota</taxon>
        <taxon>Clostridia</taxon>
        <taxon>Eubacteriales</taxon>
        <taxon>Desulfitobacteriaceae</taxon>
        <taxon>Desulfosporosinus</taxon>
    </lineage>
</organism>
<protein>
    <submittedName>
        <fullName evidence="5">Flavin reductase domain protein FMN-binding protein (Modular protein)</fullName>
    </submittedName>
</protein>
<evidence type="ECO:0000256" key="1">
    <source>
        <dbReference type="ARBA" id="ARBA00001917"/>
    </source>
</evidence>
<evidence type="ECO:0000256" key="3">
    <source>
        <dbReference type="ARBA" id="ARBA00038054"/>
    </source>
</evidence>
<dbReference type="Pfam" id="PF01613">
    <property type="entry name" value="Flavin_Reduct"/>
    <property type="match status" value="1"/>
</dbReference>
<dbReference type="InterPro" id="IPR012349">
    <property type="entry name" value="Split_barrel_FMN-bd"/>
</dbReference>